<dbReference type="AlphaFoldDB" id="A0A0C3AL23"/>
<proteinExistence type="predicted"/>
<organism evidence="1 2">
    <name type="scientific">Serendipita vermifera MAFF 305830</name>
    <dbReference type="NCBI Taxonomy" id="933852"/>
    <lineage>
        <taxon>Eukaryota</taxon>
        <taxon>Fungi</taxon>
        <taxon>Dikarya</taxon>
        <taxon>Basidiomycota</taxon>
        <taxon>Agaricomycotina</taxon>
        <taxon>Agaricomycetes</taxon>
        <taxon>Sebacinales</taxon>
        <taxon>Serendipitaceae</taxon>
        <taxon>Serendipita</taxon>
    </lineage>
</organism>
<evidence type="ECO:0000313" key="2">
    <source>
        <dbReference type="Proteomes" id="UP000054097"/>
    </source>
</evidence>
<dbReference type="Proteomes" id="UP000054097">
    <property type="component" value="Unassembled WGS sequence"/>
</dbReference>
<keyword evidence="2" id="KW-1185">Reference proteome</keyword>
<name>A0A0C3AL23_SERVB</name>
<dbReference type="OrthoDB" id="3359674at2759"/>
<accession>A0A0C3AL23</accession>
<gene>
    <name evidence="1" type="ORF">M408DRAFT_30126</name>
</gene>
<evidence type="ECO:0000313" key="1">
    <source>
        <dbReference type="EMBL" id="KIM20734.1"/>
    </source>
</evidence>
<sequence length="133" mass="15158">MESSAQRTRSLIPGLVDDVVHEMFLQFVAIDWNGPFTLILVSTAWRSVVISKPRFWTWIMVDETEPDWKMRADVGAHLSRNLPLQIVLKIPFISDVSVMDLTSRCTTLIYEVGPAFPRDDAKLLVAPIRYLAI</sequence>
<dbReference type="HOGENOM" id="CLU_1907964_0_0_1"/>
<reference evidence="2" key="2">
    <citation type="submission" date="2015-01" db="EMBL/GenBank/DDBJ databases">
        <title>Evolutionary Origins and Diversification of the Mycorrhizal Mutualists.</title>
        <authorList>
            <consortium name="DOE Joint Genome Institute"/>
            <consortium name="Mycorrhizal Genomics Consortium"/>
            <person name="Kohler A."/>
            <person name="Kuo A."/>
            <person name="Nagy L.G."/>
            <person name="Floudas D."/>
            <person name="Copeland A."/>
            <person name="Barry K.W."/>
            <person name="Cichocki N."/>
            <person name="Veneault-Fourrey C."/>
            <person name="LaButti K."/>
            <person name="Lindquist E.A."/>
            <person name="Lipzen A."/>
            <person name="Lundell T."/>
            <person name="Morin E."/>
            <person name="Murat C."/>
            <person name="Riley R."/>
            <person name="Ohm R."/>
            <person name="Sun H."/>
            <person name="Tunlid A."/>
            <person name="Henrissat B."/>
            <person name="Grigoriev I.V."/>
            <person name="Hibbett D.S."/>
            <person name="Martin F."/>
        </authorList>
    </citation>
    <scope>NUCLEOTIDE SEQUENCE [LARGE SCALE GENOMIC DNA]</scope>
    <source>
        <strain evidence="2">MAFF 305830</strain>
    </source>
</reference>
<dbReference type="EMBL" id="KN824411">
    <property type="protein sequence ID" value="KIM20734.1"/>
    <property type="molecule type" value="Genomic_DNA"/>
</dbReference>
<protein>
    <recommendedName>
        <fullName evidence="3">F-box domain-containing protein</fullName>
    </recommendedName>
</protein>
<reference evidence="1 2" key="1">
    <citation type="submission" date="2014-04" db="EMBL/GenBank/DDBJ databases">
        <authorList>
            <consortium name="DOE Joint Genome Institute"/>
            <person name="Kuo A."/>
            <person name="Zuccaro A."/>
            <person name="Kohler A."/>
            <person name="Nagy L.G."/>
            <person name="Floudas D."/>
            <person name="Copeland A."/>
            <person name="Barry K.W."/>
            <person name="Cichocki N."/>
            <person name="Veneault-Fourrey C."/>
            <person name="LaButti K."/>
            <person name="Lindquist E.A."/>
            <person name="Lipzen A."/>
            <person name="Lundell T."/>
            <person name="Morin E."/>
            <person name="Murat C."/>
            <person name="Sun H."/>
            <person name="Tunlid A."/>
            <person name="Henrissat B."/>
            <person name="Grigoriev I.V."/>
            <person name="Hibbett D.S."/>
            <person name="Martin F."/>
            <person name="Nordberg H.P."/>
            <person name="Cantor M.N."/>
            <person name="Hua S.X."/>
        </authorList>
    </citation>
    <scope>NUCLEOTIDE SEQUENCE [LARGE SCALE GENOMIC DNA]</scope>
    <source>
        <strain evidence="1 2">MAFF 305830</strain>
    </source>
</reference>
<evidence type="ECO:0008006" key="3">
    <source>
        <dbReference type="Google" id="ProtNLM"/>
    </source>
</evidence>